<dbReference type="AlphaFoldDB" id="A0A512DM47"/>
<organism evidence="3 4">
    <name type="scientific">Skermanella aerolata</name>
    <dbReference type="NCBI Taxonomy" id="393310"/>
    <lineage>
        <taxon>Bacteria</taxon>
        <taxon>Pseudomonadati</taxon>
        <taxon>Pseudomonadota</taxon>
        <taxon>Alphaproteobacteria</taxon>
        <taxon>Rhodospirillales</taxon>
        <taxon>Azospirillaceae</taxon>
        <taxon>Skermanella</taxon>
    </lineage>
</organism>
<accession>A0A512DM47</accession>
<dbReference type="Gene3D" id="2.130.10.130">
    <property type="entry name" value="Integrin alpha, N-terminal"/>
    <property type="match status" value="2"/>
</dbReference>
<dbReference type="InterPro" id="IPR013517">
    <property type="entry name" value="FG-GAP"/>
</dbReference>
<name>A0A512DM47_9PROT</name>
<dbReference type="InterPro" id="IPR011519">
    <property type="entry name" value="UnbV_ASPIC"/>
</dbReference>
<gene>
    <name evidence="3" type="ORF">SAE02_16940</name>
</gene>
<dbReference type="InterPro" id="IPR027039">
    <property type="entry name" value="Crtac1"/>
</dbReference>
<dbReference type="SUPFAM" id="SSF69318">
    <property type="entry name" value="Integrin alpha N-terminal domain"/>
    <property type="match status" value="1"/>
</dbReference>
<proteinExistence type="predicted"/>
<dbReference type="Pfam" id="PF07593">
    <property type="entry name" value="UnbV_ASPIC"/>
    <property type="match status" value="1"/>
</dbReference>
<evidence type="ECO:0000313" key="3">
    <source>
        <dbReference type="EMBL" id="GEO37546.1"/>
    </source>
</evidence>
<sequence>MFLDETASIGRNPPRLGYGVAVTDVDGDGAFEFVVAGYGCANLVLKWDGRRLVDIAGEVMADARRNAIGLCAADADGDGREELYILNSESFSGPKQFGDRLFACFGHRWLDLFGQPENFAAINQTAGRSVACIDRAGTGKYGFVVANHGGRFRLYEFDRRGRVSDVAEEAGIDLPAAGRALVSLPLVSDRMDIFAANEHGPNFLFRNTGDGTFEEIAAEWGIADPANNGRGIAVLDADGDGLFDLVYGNWEGPHRLFLQKAGGGFADAAPEEMSEPSRIRTVIAADFDNDGYEEIFFNNIGQPNRLFAWSHERWTEVEIGDAEEPHGLGTGAAVADIDGDGRLELLISHGESAPQPLGFYRPYPNDNAWLRVMPLTMAGAPARGAVVTCTAKGRTQRRAICAGSGYLCQMEPVAHFGLGAVHSVERVEVRWPDGTMRSVEHPHVNRVLRVEHPGR</sequence>
<dbReference type="Proteomes" id="UP000321523">
    <property type="component" value="Unassembled WGS sequence"/>
</dbReference>
<dbReference type="OrthoDB" id="1488578at2"/>
<reference evidence="3 4" key="1">
    <citation type="submission" date="2019-07" db="EMBL/GenBank/DDBJ databases">
        <title>Whole genome shotgun sequence of Skermanella aerolata NBRC 106429.</title>
        <authorList>
            <person name="Hosoyama A."/>
            <person name="Uohara A."/>
            <person name="Ohji S."/>
            <person name="Ichikawa N."/>
        </authorList>
    </citation>
    <scope>NUCLEOTIDE SEQUENCE [LARGE SCALE GENOMIC DNA]</scope>
    <source>
        <strain evidence="3 4">NBRC 106429</strain>
    </source>
</reference>
<keyword evidence="1" id="KW-0732">Signal</keyword>
<evidence type="ECO:0000313" key="4">
    <source>
        <dbReference type="Proteomes" id="UP000321523"/>
    </source>
</evidence>
<evidence type="ECO:0000256" key="1">
    <source>
        <dbReference type="ARBA" id="ARBA00022729"/>
    </source>
</evidence>
<dbReference type="Pfam" id="PF13517">
    <property type="entry name" value="FG-GAP_3"/>
    <property type="match status" value="2"/>
</dbReference>
<dbReference type="InterPro" id="IPR028994">
    <property type="entry name" value="Integrin_alpha_N"/>
</dbReference>
<dbReference type="PANTHER" id="PTHR16026:SF0">
    <property type="entry name" value="CARTILAGE ACIDIC PROTEIN 1"/>
    <property type="match status" value="1"/>
</dbReference>
<feature type="domain" description="ASPIC/UnbV" evidence="2">
    <location>
        <begin position="382"/>
        <end position="448"/>
    </location>
</feature>
<dbReference type="EMBL" id="BJYZ01000006">
    <property type="protein sequence ID" value="GEO37546.1"/>
    <property type="molecule type" value="Genomic_DNA"/>
</dbReference>
<keyword evidence="4" id="KW-1185">Reference proteome</keyword>
<comment type="caution">
    <text evidence="3">The sequence shown here is derived from an EMBL/GenBank/DDBJ whole genome shotgun (WGS) entry which is preliminary data.</text>
</comment>
<evidence type="ECO:0000259" key="2">
    <source>
        <dbReference type="Pfam" id="PF07593"/>
    </source>
</evidence>
<dbReference type="PANTHER" id="PTHR16026">
    <property type="entry name" value="CARTILAGE ACIDIC PROTEIN 1"/>
    <property type="match status" value="1"/>
</dbReference>
<protein>
    <recommendedName>
        <fullName evidence="2">ASPIC/UnbV domain-containing protein</fullName>
    </recommendedName>
</protein>
<dbReference type="RefSeq" id="WP_044427304.1">
    <property type="nucleotide sequence ID" value="NZ_BJYZ01000006.1"/>
</dbReference>